<feature type="transmembrane region" description="Helical" evidence="6">
    <location>
        <begin position="21"/>
        <end position="41"/>
    </location>
</feature>
<protein>
    <submittedName>
        <fullName evidence="7">Oligosaccharide flippase family protein</fullName>
    </submittedName>
</protein>
<comment type="subcellular location">
    <subcellularLocation>
        <location evidence="1">Cell membrane</location>
        <topology evidence="1">Multi-pass membrane protein</topology>
    </subcellularLocation>
</comment>
<dbReference type="Pfam" id="PF01943">
    <property type="entry name" value="Polysacc_synt"/>
    <property type="match status" value="1"/>
</dbReference>
<feature type="transmembrane region" description="Helical" evidence="6">
    <location>
        <begin position="109"/>
        <end position="127"/>
    </location>
</feature>
<feature type="transmembrane region" description="Helical" evidence="6">
    <location>
        <begin position="139"/>
        <end position="159"/>
    </location>
</feature>
<dbReference type="Proteomes" id="UP001425155">
    <property type="component" value="Unassembled WGS sequence"/>
</dbReference>
<feature type="transmembrane region" description="Helical" evidence="6">
    <location>
        <begin position="47"/>
        <end position="69"/>
    </location>
</feature>
<sequence length="415" mass="44366">MTTSSSRFRNLQPAFWLLSANLTRYAGQLVLFASIAVYLGSGPAGKYALAQAITAPIFILFGLGLRTLILTLSPSTSLRNFTIARSLSLLVAIGVTVLVAVVFQSEFSLILLIVGLSKCVDSFADFYGGVSQRLNSEWIAASMSGAAALGVIGGTVLAWGLGLTLIPLILMSATGSAIGLFVAQTTLLRPRLVEWRAKRTRYSTSADPSVRMILRAGLPTGSSAVLAPLLVGVPQYTLALTGEPSLVAHFTVFMYMQLGTEMVTNSLSQAWTPRGRELELSRGLTRRDVFRVSLRWERAIIPTSALSLLAAALLFPTLFQDAYQPDMASYLLVAASSVSLPFVYAGLTSLPIRHLYRRSVLTNAIALSVSIILSAALIPSLGVVGALSVNLVGLLTRATVAFLVMNTPHTKREQS</sequence>
<reference evidence="7 8" key="1">
    <citation type="submission" date="2024-03" db="EMBL/GenBank/DDBJ databases">
        <title>YIM 134122 draft genome.</title>
        <authorList>
            <person name="Zuo S."/>
            <person name="Xiong L."/>
        </authorList>
    </citation>
    <scope>NUCLEOTIDE SEQUENCE [LARGE SCALE GENOMIC DNA]</scope>
    <source>
        <strain evidence="7 8">YIM 134122</strain>
    </source>
</reference>
<keyword evidence="5 6" id="KW-0472">Membrane</keyword>
<name>A0ABU9W7K4_9MICO</name>
<evidence type="ECO:0000256" key="3">
    <source>
        <dbReference type="ARBA" id="ARBA00022692"/>
    </source>
</evidence>
<evidence type="ECO:0000313" key="7">
    <source>
        <dbReference type="EMBL" id="MEN1947620.1"/>
    </source>
</evidence>
<accession>A0ABU9W7K4</accession>
<dbReference type="PANTHER" id="PTHR30250">
    <property type="entry name" value="PST FAMILY PREDICTED COLANIC ACID TRANSPORTER"/>
    <property type="match status" value="1"/>
</dbReference>
<dbReference type="PANTHER" id="PTHR30250:SF11">
    <property type="entry name" value="O-ANTIGEN TRANSPORTER-RELATED"/>
    <property type="match status" value="1"/>
</dbReference>
<feature type="transmembrane region" description="Helical" evidence="6">
    <location>
        <begin position="296"/>
        <end position="315"/>
    </location>
</feature>
<feature type="transmembrane region" description="Helical" evidence="6">
    <location>
        <begin position="81"/>
        <end position="103"/>
    </location>
</feature>
<dbReference type="InterPro" id="IPR002797">
    <property type="entry name" value="Polysacc_synth"/>
</dbReference>
<organism evidence="7 8">
    <name type="scientific">Leifsonia stereocauli</name>
    <dbReference type="NCBI Taxonomy" id="3134136"/>
    <lineage>
        <taxon>Bacteria</taxon>
        <taxon>Bacillati</taxon>
        <taxon>Actinomycetota</taxon>
        <taxon>Actinomycetes</taxon>
        <taxon>Micrococcales</taxon>
        <taxon>Microbacteriaceae</taxon>
        <taxon>Leifsonia</taxon>
    </lineage>
</organism>
<keyword evidence="2" id="KW-1003">Cell membrane</keyword>
<feature type="transmembrane region" description="Helical" evidence="6">
    <location>
        <begin position="165"/>
        <end position="188"/>
    </location>
</feature>
<feature type="transmembrane region" description="Helical" evidence="6">
    <location>
        <begin position="359"/>
        <end position="378"/>
    </location>
</feature>
<feature type="transmembrane region" description="Helical" evidence="6">
    <location>
        <begin position="327"/>
        <end position="347"/>
    </location>
</feature>
<evidence type="ECO:0000256" key="6">
    <source>
        <dbReference type="SAM" id="Phobius"/>
    </source>
</evidence>
<dbReference type="RefSeq" id="WP_342114993.1">
    <property type="nucleotide sequence ID" value="NZ_JBCAUN010000002.1"/>
</dbReference>
<evidence type="ECO:0000256" key="1">
    <source>
        <dbReference type="ARBA" id="ARBA00004651"/>
    </source>
</evidence>
<feature type="transmembrane region" description="Helical" evidence="6">
    <location>
        <begin position="384"/>
        <end position="405"/>
    </location>
</feature>
<evidence type="ECO:0000256" key="5">
    <source>
        <dbReference type="ARBA" id="ARBA00023136"/>
    </source>
</evidence>
<evidence type="ECO:0000256" key="2">
    <source>
        <dbReference type="ARBA" id="ARBA00022475"/>
    </source>
</evidence>
<comment type="caution">
    <text evidence="7">The sequence shown here is derived from an EMBL/GenBank/DDBJ whole genome shotgun (WGS) entry which is preliminary data.</text>
</comment>
<dbReference type="EMBL" id="JBCLVG010000002">
    <property type="protein sequence ID" value="MEN1947620.1"/>
    <property type="molecule type" value="Genomic_DNA"/>
</dbReference>
<keyword evidence="8" id="KW-1185">Reference proteome</keyword>
<proteinExistence type="predicted"/>
<dbReference type="InterPro" id="IPR050833">
    <property type="entry name" value="Poly_Biosynth_Transport"/>
</dbReference>
<evidence type="ECO:0000256" key="4">
    <source>
        <dbReference type="ARBA" id="ARBA00022989"/>
    </source>
</evidence>
<gene>
    <name evidence="7" type="ORF">WJX64_13760</name>
</gene>
<keyword evidence="3 6" id="KW-0812">Transmembrane</keyword>
<keyword evidence="4 6" id="KW-1133">Transmembrane helix</keyword>
<evidence type="ECO:0000313" key="8">
    <source>
        <dbReference type="Proteomes" id="UP001425155"/>
    </source>
</evidence>